<dbReference type="Proteomes" id="UP000607796">
    <property type="component" value="Unassembled WGS sequence"/>
</dbReference>
<accession>A0ABR9XA78</accession>
<dbReference type="InterPro" id="IPR003593">
    <property type="entry name" value="AAA+_ATPase"/>
</dbReference>
<comment type="similarity">
    <text evidence="1">Belongs to the ABC transporter superfamily.</text>
</comment>
<dbReference type="RefSeq" id="WP_194137782.1">
    <property type="nucleotide sequence ID" value="NZ_JADFFK010000035.1"/>
</dbReference>
<dbReference type="PROSITE" id="PS00211">
    <property type="entry name" value="ABC_TRANSPORTER_1"/>
    <property type="match status" value="1"/>
</dbReference>
<evidence type="ECO:0000259" key="5">
    <source>
        <dbReference type="PROSITE" id="PS50893"/>
    </source>
</evidence>
<comment type="caution">
    <text evidence="6">The sequence shown here is derived from an EMBL/GenBank/DDBJ whole genome shotgun (WGS) entry which is preliminary data.</text>
</comment>
<keyword evidence="3" id="KW-0547">Nucleotide-binding</keyword>
<dbReference type="Gene3D" id="3.40.50.300">
    <property type="entry name" value="P-loop containing nucleotide triphosphate hydrolases"/>
    <property type="match status" value="1"/>
</dbReference>
<proteinExistence type="inferred from homology"/>
<dbReference type="InterPro" id="IPR027417">
    <property type="entry name" value="P-loop_NTPase"/>
</dbReference>
<sequence>MIELDSVSKRYSVSGVNKTILDDVSFVFESGRNIAVMGHNGAGKSTIMRMVAGIELPSVGQIRRDEKVSWPMGFASGFNGTMTGVENVRFVARIYGESSDRVLADVQEFAELGASLDLPIATYSSGMKARLAFGLSLAINFNSYLIDEITAVGDRRFKKKSEARLKDKLRDSRVIMISHSEKTIRDYCDCGVLIHGAKLYYYDAIDGLIRDYRTFC</sequence>
<dbReference type="InterPro" id="IPR017871">
    <property type="entry name" value="ABC_transporter-like_CS"/>
</dbReference>
<feature type="domain" description="ABC transporter" evidence="5">
    <location>
        <begin position="2"/>
        <end position="216"/>
    </location>
</feature>
<keyword evidence="2" id="KW-0813">Transport</keyword>
<dbReference type="InterPro" id="IPR050683">
    <property type="entry name" value="Bact_Polysacc_Export_ATP-bd"/>
</dbReference>
<dbReference type="PANTHER" id="PTHR46743">
    <property type="entry name" value="TEICHOIC ACIDS EXPORT ATP-BINDING PROTEIN TAGH"/>
    <property type="match status" value="1"/>
</dbReference>
<name>A0ABR9XA78_9RHOB</name>
<evidence type="ECO:0000313" key="7">
    <source>
        <dbReference type="Proteomes" id="UP000607796"/>
    </source>
</evidence>
<protein>
    <submittedName>
        <fullName evidence="6">ABC transporter ATP-binding protein</fullName>
    </submittedName>
</protein>
<dbReference type="Pfam" id="PF00005">
    <property type="entry name" value="ABC_tran"/>
    <property type="match status" value="1"/>
</dbReference>
<dbReference type="InterPro" id="IPR003439">
    <property type="entry name" value="ABC_transporter-like_ATP-bd"/>
</dbReference>
<dbReference type="EMBL" id="JADFFK010000035">
    <property type="protein sequence ID" value="MBE9640515.1"/>
    <property type="molecule type" value="Genomic_DNA"/>
</dbReference>
<dbReference type="GO" id="GO:0005524">
    <property type="term" value="F:ATP binding"/>
    <property type="evidence" value="ECO:0007669"/>
    <property type="project" value="UniProtKB-KW"/>
</dbReference>
<evidence type="ECO:0000256" key="1">
    <source>
        <dbReference type="ARBA" id="ARBA00005417"/>
    </source>
</evidence>
<gene>
    <name evidence="6" type="ORF">IQ782_27050</name>
</gene>
<dbReference type="CDD" id="cd03220">
    <property type="entry name" value="ABC_KpsT_Wzt"/>
    <property type="match status" value="1"/>
</dbReference>
<evidence type="ECO:0000256" key="2">
    <source>
        <dbReference type="ARBA" id="ARBA00022448"/>
    </source>
</evidence>
<organism evidence="6 7">
    <name type="scientific">Salipiger mangrovisoli</name>
    <dbReference type="NCBI Taxonomy" id="2865933"/>
    <lineage>
        <taxon>Bacteria</taxon>
        <taxon>Pseudomonadati</taxon>
        <taxon>Pseudomonadota</taxon>
        <taxon>Alphaproteobacteria</taxon>
        <taxon>Rhodobacterales</taxon>
        <taxon>Roseobacteraceae</taxon>
        <taxon>Salipiger</taxon>
    </lineage>
</organism>
<evidence type="ECO:0000256" key="3">
    <source>
        <dbReference type="ARBA" id="ARBA00022741"/>
    </source>
</evidence>
<dbReference type="InterPro" id="IPR015860">
    <property type="entry name" value="ABC_transpr_TagH-like"/>
</dbReference>
<dbReference type="PROSITE" id="PS50893">
    <property type="entry name" value="ABC_TRANSPORTER_2"/>
    <property type="match status" value="1"/>
</dbReference>
<reference evidence="6 7" key="1">
    <citation type="journal article" date="2021" name="Int. J. Syst. Evol. Microbiol.">
        <title>Salipiger mangrovisoli sp. nov., isolated from mangrove soil and the proposal for the reclassification of Paraphaeobacter pallidus as Salipiger pallidus comb. nov.</title>
        <authorList>
            <person name="Du J."/>
            <person name="Liu Y."/>
            <person name="Pei T."/>
            <person name="Deng M.R."/>
            <person name="Zhu H."/>
        </authorList>
    </citation>
    <scope>NUCLEOTIDE SEQUENCE [LARGE SCALE GENOMIC DNA]</scope>
    <source>
        <strain evidence="6 7">6D45A</strain>
    </source>
</reference>
<dbReference type="SUPFAM" id="SSF52540">
    <property type="entry name" value="P-loop containing nucleoside triphosphate hydrolases"/>
    <property type="match status" value="1"/>
</dbReference>
<evidence type="ECO:0000256" key="4">
    <source>
        <dbReference type="ARBA" id="ARBA00022840"/>
    </source>
</evidence>
<keyword evidence="7" id="KW-1185">Reference proteome</keyword>
<keyword evidence="4 6" id="KW-0067">ATP-binding</keyword>
<evidence type="ECO:0000313" key="6">
    <source>
        <dbReference type="EMBL" id="MBE9640515.1"/>
    </source>
</evidence>
<dbReference type="SMART" id="SM00382">
    <property type="entry name" value="AAA"/>
    <property type="match status" value="1"/>
</dbReference>
<dbReference type="PANTHER" id="PTHR46743:SF2">
    <property type="entry name" value="TEICHOIC ACIDS EXPORT ATP-BINDING PROTEIN TAGH"/>
    <property type="match status" value="1"/>
</dbReference>